<evidence type="ECO:0000313" key="2">
    <source>
        <dbReference type="EMBL" id="KAK3046355.1"/>
    </source>
</evidence>
<sequence length="303" mass="32769">MTNTVIVFGPTGNIASVASMTAQEHGAKVYLAMRDPQKTIPGLSTETERTGGYERIQADLTKPSIVAAAVHQSGAKRAFIYLAHGAKDHMRATLEALKAAGIEYVVFLGSFTVTDPAKEVSAEDPIAYSHAQVEVNLEEVFGRGKYCAIRPGSFITNSLAWKEGIKDGYVKLFGVNFQMDCITPGDMGRVSGAILAKGAEEHAVYLYGPQLASQRRVASTIAEALGVELAVEGQTAEEAKQEMSAAGMPPRIVQWILDRRTDDKVGAVVRPQYEEGVENVMKYTGRPATTLEEWATGNRLLFV</sequence>
<feature type="domain" description="NAD(P)-binding" evidence="1">
    <location>
        <begin position="9"/>
        <end position="154"/>
    </location>
</feature>
<keyword evidence="3" id="KW-1185">Reference proteome</keyword>
<dbReference type="PANTHER" id="PTHR43162:SF1">
    <property type="entry name" value="PRESTALK A DIFFERENTIATION PROTEIN A"/>
    <property type="match status" value="1"/>
</dbReference>
<dbReference type="AlphaFoldDB" id="A0AAJ0D5L4"/>
<dbReference type="EMBL" id="JAWDJX010000098">
    <property type="protein sequence ID" value="KAK3046355.1"/>
    <property type="molecule type" value="Genomic_DNA"/>
</dbReference>
<dbReference type="InterPro" id="IPR016040">
    <property type="entry name" value="NAD(P)-bd_dom"/>
</dbReference>
<comment type="caution">
    <text evidence="2">The sequence shown here is derived from an EMBL/GenBank/DDBJ whole genome shotgun (WGS) entry which is preliminary data.</text>
</comment>
<evidence type="ECO:0000313" key="3">
    <source>
        <dbReference type="Proteomes" id="UP001271007"/>
    </source>
</evidence>
<dbReference type="SUPFAM" id="SSF51735">
    <property type="entry name" value="NAD(P)-binding Rossmann-fold domains"/>
    <property type="match status" value="1"/>
</dbReference>
<name>A0AAJ0D5L4_9PEZI</name>
<accession>A0AAJ0D5L4</accession>
<reference evidence="2" key="1">
    <citation type="submission" date="2023-04" db="EMBL/GenBank/DDBJ databases">
        <title>Black Yeasts Isolated from many extreme environments.</title>
        <authorList>
            <person name="Coleine C."/>
            <person name="Stajich J.E."/>
            <person name="Selbmann L."/>
        </authorList>
    </citation>
    <scope>NUCLEOTIDE SEQUENCE</scope>
    <source>
        <strain evidence="2">CCFEE 5312</strain>
    </source>
</reference>
<dbReference type="Gene3D" id="3.40.50.720">
    <property type="entry name" value="NAD(P)-binding Rossmann-like Domain"/>
    <property type="match status" value="1"/>
</dbReference>
<dbReference type="InterPro" id="IPR051604">
    <property type="entry name" value="Ergot_Alk_Oxidoreductase"/>
</dbReference>
<gene>
    <name evidence="2" type="ORF">LTR09_012171</name>
</gene>
<proteinExistence type="predicted"/>
<organism evidence="2 3">
    <name type="scientific">Extremus antarcticus</name>
    <dbReference type="NCBI Taxonomy" id="702011"/>
    <lineage>
        <taxon>Eukaryota</taxon>
        <taxon>Fungi</taxon>
        <taxon>Dikarya</taxon>
        <taxon>Ascomycota</taxon>
        <taxon>Pezizomycotina</taxon>
        <taxon>Dothideomycetes</taxon>
        <taxon>Dothideomycetidae</taxon>
        <taxon>Mycosphaerellales</taxon>
        <taxon>Extremaceae</taxon>
        <taxon>Extremus</taxon>
    </lineage>
</organism>
<evidence type="ECO:0000259" key="1">
    <source>
        <dbReference type="Pfam" id="PF13460"/>
    </source>
</evidence>
<dbReference type="PANTHER" id="PTHR43162">
    <property type="match status" value="1"/>
</dbReference>
<protein>
    <recommendedName>
        <fullName evidence="1">NAD(P)-binding domain-containing protein</fullName>
    </recommendedName>
</protein>
<dbReference type="Proteomes" id="UP001271007">
    <property type="component" value="Unassembled WGS sequence"/>
</dbReference>
<dbReference type="Pfam" id="PF13460">
    <property type="entry name" value="NAD_binding_10"/>
    <property type="match status" value="1"/>
</dbReference>
<dbReference type="InterPro" id="IPR036291">
    <property type="entry name" value="NAD(P)-bd_dom_sf"/>
</dbReference>